<sequence>MSCRRGSRHAIGWERAANGIIETTARGAQWGVARRSSSEPRKPVESGAAAPAPRHLRQGHQIGILTSKRVWVIEVVGRESTEMGPEGSLLFGRPSLCAL</sequence>
<dbReference type="EMBL" id="VSRR010000697">
    <property type="protein sequence ID" value="MPC18620.1"/>
    <property type="molecule type" value="Genomic_DNA"/>
</dbReference>
<dbReference type="Proteomes" id="UP000324222">
    <property type="component" value="Unassembled WGS sequence"/>
</dbReference>
<evidence type="ECO:0000256" key="1">
    <source>
        <dbReference type="SAM" id="MobiDB-lite"/>
    </source>
</evidence>
<evidence type="ECO:0000313" key="2">
    <source>
        <dbReference type="EMBL" id="MPC18620.1"/>
    </source>
</evidence>
<keyword evidence="3" id="KW-1185">Reference proteome</keyword>
<proteinExistence type="predicted"/>
<evidence type="ECO:0000313" key="3">
    <source>
        <dbReference type="Proteomes" id="UP000324222"/>
    </source>
</evidence>
<feature type="region of interest" description="Disordered" evidence="1">
    <location>
        <begin position="29"/>
        <end position="53"/>
    </location>
</feature>
<protein>
    <submittedName>
        <fullName evidence="2">Uncharacterized protein</fullName>
    </submittedName>
</protein>
<name>A0A5B7DBG3_PORTR</name>
<comment type="caution">
    <text evidence="2">The sequence shown here is derived from an EMBL/GenBank/DDBJ whole genome shotgun (WGS) entry which is preliminary data.</text>
</comment>
<reference evidence="2 3" key="1">
    <citation type="submission" date="2019-05" db="EMBL/GenBank/DDBJ databases">
        <title>Another draft genome of Portunus trituberculatus and its Hox gene families provides insights of decapod evolution.</title>
        <authorList>
            <person name="Jeong J.-H."/>
            <person name="Song I."/>
            <person name="Kim S."/>
            <person name="Choi T."/>
            <person name="Kim D."/>
            <person name="Ryu S."/>
            <person name="Kim W."/>
        </authorList>
    </citation>
    <scope>NUCLEOTIDE SEQUENCE [LARGE SCALE GENOMIC DNA]</scope>
    <source>
        <tissue evidence="2">Muscle</tissue>
    </source>
</reference>
<gene>
    <name evidence="2" type="ORF">E2C01_011510</name>
</gene>
<accession>A0A5B7DBG3</accession>
<dbReference type="AlphaFoldDB" id="A0A5B7DBG3"/>
<organism evidence="2 3">
    <name type="scientific">Portunus trituberculatus</name>
    <name type="common">Swimming crab</name>
    <name type="synonym">Neptunus trituberculatus</name>
    <dbReference type="NCBI Taxonomy" id="210409"/>
    <lineage>
        <taxon>Eukaryota</taxon>
        <taxon>Metazoa</taxon>
        <taxon>Ecdysozoa</taxon>
        <taxon>Arthropoda</taxon>
        <taxon>Crustacea</taxon>
        <taxon>Multicrustacea</taxon>
        <taxon>Malacostraca</taxon>
        <taxon>Eumalacostraca</taxon>
        <taxon>Eucarida</taxon>
        <taxon>Decapoda</taxon>
        <taxon>Pleocyemata</taxon>
        <taxon>Brachyura</taxon>
        <taxon>Eubrachyura</taxon>
        <taxon>Portunoidea</taxon>
        <taxon>Portunidae</taxon>
        <taxon>Portuninae</taxon>
        <taxon>Portunus</taxon>
    </lineage>
</organism>